<evidence type="ECO:0000256" key="5">
    <source>
        <dbReference type="ARBA" id="ARBA00022989"/>
    </source>
</evidence>
<evidence type="ECO:0000256" key="7">
    <source>
        <dbReference type="ARBA" id="ARBA00023136"/>
    </source>
</evidence>
<keyword evidence="10" id="KW-1185">Reference proteome</keyword>
<comment type="subcellular location">
    <subcellularLocation>
        <location evidence="1">Cell membrane</location>
        <topology evidence="1">Multi-pass membrane protein</topology>
    </subcellularLocation>
</comment>
<evidence type="ECO:0000256" key="6">
    <source>
        <dbReference type="ARBA" id="ARBA00023065"/>
    </source>
</evidence>
<dbReference type="InterPro" id="IPR003445">
    <property type="entry name" value="Cat_transpt"/>
</dbReference>
<dbReference type="Proteomes" id="UP000317557">
    <property type="component" value="Unassembled WGS sequence"/>
</dbReference>
<feature type="transmembrane region" description="Helical" evidence="8">
    <location>
        <begin position="42"/>
        <end position="60"/>
    </location>
</feature>
<reference evidence="9 10" key="1">
    <citation type="submission" date="2017-05" db="EMBL/GenBank/DDBJ databases">
        <authorList>
            <person name="Varghese N."/>
            <person name="Submissions S."/>
        </authorList>
    </citation>
    <scope>NUCLEOTIDE SEQUENCE [LARGE SCALE GENOMIC DNA]</scope>
    <source>
        <strain evidence="9 10">DSM 21985</strain>
    </source>
</reference>
<proteinExistence type="predicted"/>
<keyword evidence="7 8" id="KW-0472">Membrane</keyword>
<evidence type="ECO:0000313" key="9">
    <source>
        <dbReference type="EMBL" id="SMO86742.1"/>
    </source>
</evidence>
<keyword evidence="2" id="KW-0813">Transport</keyword>
<dbReference type="GO" id="GO:0030001">
    <property type="term" value="P:metal ion transport"/>
    <property type="evidence" value="ECO:0007669"/>
    <property type="project" value="UniProtKB-ARBA"/>
</dbReference>
<evidence type="ECO:0000256" key="8">
    <source>
        <dbReference type="SAM" id="Phobius"/>
    </source>
</evidence>
<keyword evidence="6" id="KW-0406">Ion transport</keyword>
<dbReference type="PANTHER" id="PTHR32024:SF1">
    <property type="entry name" value="KTR SYSTEM POTASSIUM UPTAKE PROTEIN B"/>
    <property type="match status" value="1"/>
</dbReference>
<sequence>MTIATLFALYVSSGLGVGQMSMLKETIGETRTSETFRTIKKIVGITLTVEAIGVLGYYLSWGHMFDDNGTRLFYSVFHAVSAFCNAGFSVFSNSLADEANVLNYGVNITTMFLIVIGGLGFTTFWELIKGNPERKIRTWQFSLHTRIVLIATVVLIVGGTVAFLALEWDGVLAGYATSDKVLISMFQSITTRTAGFNTVDIGSLGVSTVLVFLGLMVIGASPASTAGGMKTTTVSVMLIAVWSTITGKNKVEFAKRTIAKDTVLTAMSVFVLVAACLFIFTFALTLTENLPFMDLLFEEFSAFATVGLSRGITPALTDAGKGIIILSMFIGRVGIVTLALAFAKSRKSTKYTYPTESVIVA</sequence>
<evidence type="ECO:0000313" key="10">
    <source>
        <dbReference type="Proteomes" id="UP000317557"/>
    </source>
</evidence>
<evidence type="ECO:0000256" key="1">
    <source>
        <dbReference type="ARBA" id="ARBA00004651"/>
    </source>
</evidence>
<keyword evidence="4 8" id="KW-0812">Transmembrane</keyword>
<evidence type="ECO:0000256" key="3">
    <source>
        <dbReference type="ARBA" id="ARBA00022475"/>
    </source>
</evidence>
<dbReference type="EMBL" id="FXTP01000013">
    <property type="protein sequence ID" value="SMO86742.1"/>
    <property type="molecule type" value="Genomic_DNA"/>
</dbReference>
<dbReference type="GO" id="GO:0008324">
    <property type="term" value="F:monoatomic cation transmembrane transporter activity"/>
    <property type="evidence" value="ECO:0007669"/>
    <property type="project" value="InterPro"/>
</dbReference>
<evidence type="ECO:0000256" key="4">
    <source>
        <dbReference type="ARBA" id="ARBA00022692"/>
    </source>
</evidence>
<dbReference type="Pfam" id="PF02386">
    <property type="entry name" value="TrkH"/>
    <property type="match status" value="1"/>
</dbReference>
<evidence type="ECO:0000256" key="2">
    <source>
        <dbReference type="ARBA" id="ARBA00022448"/>
    </source>
</evidence>
<keyword evidence="3" id="KW-1003">Cell membrane</keyword>
<protein>
    <submittedName>
        <fullName evidence="9">Trk-type K+ transport system, membrane component</fullName>
    </submittedName>
</protein>
<name>A0A521ES71_9BACT</name>
<feature type="transmembrane region" description="Helical" evidence="8">
    <location>
        <begin position="201"/>
        <end position="220"/>
    </location>
</feature>
<feature type="transmembrane region" description="Helical" evidence="8">
    <location>
        <begin position="147"/>
        <end position="166"/>
    </location>
</feature>
<feature type="transmembrane region" description="Helical" evidence="8">
    <location>
        <begin position="104"/>
        <end position="127"/>
    </location>
</feature>
<gene>
    <name evidence="9" type="ORF">SAMN06265219_11386</name>
</gene>
<feature type="transmembrane region" description="Helical" evidence="8">
    <location>
        <begin position="263"/>
        <end position="286"/>
    </location>
</feature>
<accession>A0A521ES71</accession>
<dbReference type="GO" id="GO:0005886">
    <property type="term" value="C:plasma membrane"/>
    <property type="evidence" value="ECO:0007669"/>
    <property type="project" value="UniProtKB-SubCell"/>
</dbReference>
<dbReference type="PANTHER" id="PTHR32024">
    <property type="entry name" value="TRK SYSTEM POTASSIUM UPTAKE PROTEIN TRKG-RELATED"/>
    <property type="match status" value="1"/>
</dbReference>
<feature type="transmembrane region" description="Helical" evidence="8">
    <location>
        <begin position="323"/>
        <end position="343"/>
    </location>
</feature>
<dbReference type="AlphaFoldDB" id="A0A521ES71"/>
<organism evidence="9 10">
    <name type="scientific">Gracilimonas mengyeensis</name>
    <dbReference type="NCBI Taxonomy" id="1302730"/>
    <lineage>
        <taxon>Bacteria</taxon>
        <taxon>Pseudomonadati</taxon>
        <taxon>Balneolota</taxon>
        <taxon>Balneolia</taxon>
        <taxon>Balneolales</taxon>
        <taxon>Balneolaceae</taxon>
        <taxon>Gracilimonas</taxon>
    </lineage>
</organism>
<keyword evidence="5 8" id="KW-1133">Transmembrane helix</keyword>
<feature type="transmembrane region" description="Helical" evidence="8">
    <location>
        <begin position="72"/>
        <end position="92"/>
    </location>
</feature>